<dbReference type="OrthoDB" id="5191250at2"/>
<evidence type="ECO:0000313" key="2">
    <source>
        <dbReference type="Proteomes" id="UP000053244"/>
    </source>
</evidence>
<name>A0A0X3UTW7_9ACTN</name>
<dbReference type="RefSeq" id="WP_067691384.1">
    <property type="nucleotide sequence ID" value="NZ_LLZH01000122.1"/>
</dbReference>
<proteinExistence type="predicted"/>
<organism evidence="1 2">
    <name type="scientific">Actinoplanes awajinensis subsp. mycoplanecinus</name>
    <dbReference type="NCBI Taxonomy" id="135947"/>
    <lineage>
        <taxon>Bacteria</taxon>
        <taxon>Bacillati</taxon>
        <taxon>Actinomycetota</taxon>
        <taxon>Actinomycetes</taxon>
        <taxon>Micromonosporales</taxon>
        <taxon>Micromonosporaceae</taxon>
        <taxon>Actinoplanes</taxon>
    </lineage>
</organism>
<protein>
    <submittedName>
        <fullName evidence="1">Uncharacterized protein</fullName>
    </submittedName>
</protein>
<dbReference type="Proteomes" id="UP000053244">
    <property type="component" value="Unassembled WGS sequence"/>
</dbReference>
<reference evidence="1 2" key="1">
    <citation type="submission" date="2015-10" db="EMBL/GenBank/DDBJ databases">
        <authorList>
            <person name="Gilbert D.G."/>
        </authorList>
    </citation>
    <scope>NUCLEOTIDE SEQUENCE [LARGE SCALE GENOMIC DNA]</scope>
    <source>
        <strain evidence="1 2">NRRL B-16712</strain>
    </source>
</reference>
<keyword evidence="2" id="KW-1185">Reference proteome</keyword>
<evidence type="ECO:0000313" key="1">
    <source>
        <dbReference type="EMBL" id="KUL34316.1"/>
    </source>
</evidence>
<accession>A0A0X3UTW7</accession>
<gene>
    <name evidence="1" type="ORF">ADL15_16940</name>
</gene>
<sequence>MTFDEFVADLGERVDRLAPRPKAAVFWLTGTALRAGLSAAESAGWSDWFGQVSDRSIDFIVDGRVGDDVPSLWERVSVSTWPEPSQRLLATVVCVSSPLAIALEPEKKVGSWLEHALFPVIEQVSLELFEDVVFPDDAGLDEVFADERVQAAGAYCHALCTSLEQYPTVNHEKLHELRAGSDILSGTA</sequence>
<dbReference type="EMBL" id="LLZH01000122">
    <property type="protein sequence ID" value="KUL34316.1"/>
    <property type="molecule type" value="Genomic_DNA"/>
</dbReference>
<comment type="caution">
    <text evidence="1">The sequence shown here is derived from an EMBL/GenBank/DDBJ whole genome shotgun (WGS) entry which is preliminary data.</text>
</comment>
<dbReference type="AlphaFoldDB" id="A0A0X3UTW7"/>